<dbReference type="Pfam" id="PF03609">
    <property type="entry name" value="EII-Sor"/>
    <property type="match status" value="1"/>
</dbReference>
<accession>A0ABR7QZ14</accession>
<dbReference type="RefSeq" id="WP_187755726.1">
    <property type="nucleotide sequence ID" value="NZ_JABURY010000016.1"/>
</dbReference>
<dbReference type="EMBL" id="JABURY010000016">
    <property type="protein sequence ID" value="MBC9131296.1"/>
    <property type="molecule type" value="Genomic_DNA"/>
</dbReference>
<keyword evidence="3" id="KW-1003">Cell membrane</keyword>
<gene>
    <name evidence="10" type="ORF">FcAc13_08235</name>
</gene>
<keyword evidence="8 9" id="KW-0472">Membrane</keyword>
<evidence type="ECO:0000256" key="9">
    <source>
        <dbReference type="SAM" id="Phobius"/>
    </source>
</evidence>
<feature type="transmembrane region" description="Helical" evidence="9">
    <location>
        <begin position="156"/>
        <end position="176"/>
    </location>
</feature>
<proteinExistence type="predicted"/>
<evidence type="ECO:0000256" key="2">
    <source>
        <dbReference type="ARBA" id="ARBA00022448"/>
    </source>
</evidence>
<protein>
    <submittedName>
        <fullName evidence="10">PTS sugar transporter subunit IIC</fullName>
    </submittedName>
</protein>
<evidence type="ECO:0000256" key="4">
    <source>
        <dbReference type="ARBA" id="ARBA00022597"/>
    </source>
</evidence>
<dbReference type="Proteomes" id="UP000651208">
    <property type="component" value="Unassembled WGS sequence"/>
</dbReference>
<keyword evidence="11" id="KW-1185">Reference proteome</keyword>
<evidence type="ECO:0000313" key="10">
    <source>
        <dbReference type="EMBL" id="MBC9131296.1"/>
    </source>
</evidence>
<dbReference type="InterPro" id="IPR050303">
    <property type="entry name" value="GatZ_KbaZ_carbometab"/>
</dbReference>
<dbReference type="PANTHER" id="PTHR32502:SF28">
    <property type="entry name" value="PHOSPHOTRANSFERASE SYSTEM SUGAR-SPECIFIC EIIC COMPONENT"/>
    <property type="match status" value="1"/>
</dbReference>
<feature type="transmembrane region" description="Helical" evidence="9">
    <location>
        <begin position="216"/>
        <end position="247"/>
    </location>
</feature>
<keyword evidence="7 9" id="KW-1133">Transmembrane helix</keyword>
<comment type="caution">
    <text evidence="10">The sequence shown here is derived from an EMBL/GenBank/DDBJ whole genome shotgun (WGS) entry which is preliminary data.</text>
</comment>
<feature type="transmembrane region" description="Helical" evidence="9">
    <location>
        <begin position="101"/>
        <end position="123"/>
    </location>
</feature>
<evidence type="ECO:0000256" key="7">
    <source>
        <dbReference type="ARBA" id="ARBA00022989"/>
    </source>
</evidence>
<dbReference type="PROSITE" id="PS51106">
    <property type="entry name" value="PTS_EIIC_TYPE_4"/>
    <property type="match status" value="1"/>
</dbReference>
<dbReference type="InterPro" id="IPR004700">
    <property type="entry name" value="PTS_IIC_man"/>
</dbReference>
<evidence type="ECO:0000313" key="11">
    <source>
        <dbReference type="Proteomes" id="UP000651208"/>
    </source>
</evidence>
<keyword evidence="5" id="KW-0598">Phosphotransferase system</keyword>
<feature type="transmembrane region" description="Helical" evidence="9">
    <location>
        <begin position="70"/>
        <end position="89"/>
    </location>
</feature>
<name>A0ABR7QZ14_9GAMM</name>
<reference evidence="10 11" key="1">
    <citation type="submission" date="2020-06" db="EMBL/GenBank/DDBJ databases">
        <title>Frischella cerana isolated from Apis cerana gut homogenate.</title>
        <authorList>
            <person name="Wolter L.A."/>
            <person name="Suenami S."/>
            <person name="Miyazaki R."/>
        </authorList>
    </citation>
    <scope>NUCLEOTIDE SEQUENCE [LARGE SCALE GENOMIC DNA]</scope>
    <source>
        <strain evidence="10 11">Ac13</strain>
    </source>
</reference>
<keyword evidence="6 9" id="KW-0812">Transmembrane</keyword>
<organism evidence="10 11">
    <name type="scientific">Frischella japonica</name>
    <dbReference type="NCBI Taxonomy" id="2741544"/>
    <lineage>
        <taxon>Bacteria</taxon>
        <taxon>Pseudomonadati</taxon>
        <taxon>Pseudomonadota</taxon>
        <taxon>Gammaproteobacteria</taxon>
        <taxon>Orbales</taxon>
        <taxon>Orbaceae</taxon>
        <taxon>Frischella</taxon>
    </lineage>
</organism>
<evidence type="ECO:0000256" key="6">
    <source>
        <dbReference type="ARBA" id="ARBA00022692"/>
    </source>
</evidence>
<comment type="subcellular location">
    <subcellularLocation>
        <location evidence="1">Cell membrane</location>
        <topology evidence="1">Multi-pass membrane protein</topology>
    </subcellularLocation>
</comment>
<evidence type="ECO:0000256" key="8">
    <source>
        <dbReference type="ARBA" id="ARBA00023136"/>
    </source>
</evidence>
<keyword evidence="2" id="KW-0813">Transport</keyword>
<feature type="transmembrane region" description="Helical" evidence="9">
    <location>
        <begin position="188"/>
        <end position="210"/>
    </location>
</feature>
<evidence type="ECO:0000256" key="5">
    <source>
        <dbReference type="ARBA" id="ARBA00022683"/>
    </source>
</evidence>
<sequence>MLTQAILVAIWAGICSLDDVGPQMLRRPLLTGTVAGIIMGDVVQGLAISATLELMWMGIGNVGAYSAPDIVAGSIIGVSLGIATSGSIVADGSSDTSIEKIIATGVALALPVSVLCQQLLILWRSFACFLNPWAEKSIQDGNYQGLVKVHYFSTPVWFLIRAVPCFLGVYFGSDLITNILNVIPKGIITGMGVASKLIPAVGICILLLMLLKGRMWFFFLLGFMLTAYLKLPIIPITFIALAFAVLYDMAFMADKNNSRQSAAQDNQVINTPVEEEYDL</sequence>
<evidence type="ECO:0000256" key="1">
    <source>
        <dbReference type="ARBA" id="ARBA00004651"/>
    </source>
</evidence>
<keyword evidence="4 10" id="KW-0762">Sugar transport</keyword>
<evidence type="ECO:0000256" key="3">
    <source>
        <dbReference type="ARBA" id="ARBA00022475"/>
    </source>
</evidence>
<dbReference type="PANTHER" id="PTHR32502">
    <property type="entry name" value="N-ACETYLGALACTOSAMINE PERMEASE II COMPONENT-RELATED"/>
    <property type="match status" value="1"/>
</dbReference>